<keyword evidence="4 7" id="KW-1133">Transmembrane helix</keyword>
<keyword evidence="3 7" id="KW-0812">Transmembrane</keyword>
<evidence type="ECO:0000256" key="4">
    <source>
        <dbReference type="ARBA" id="ARBA00022989"/>
    </source>
</evidence>
<keyword evidence="2" id="KW-0813">Transport</keyword>
<dbReference type="InterPro" id="IPR020846">
    <property type="entry name" value="MFS_dom"/>
</dbReference>
<evidence type="ECO:0000256" key="6">
    <source>
        <dbReference type="SAM" id="MobiDB-lite"/>
    </source>
</evidence>
<keyword evidence="10" id="KW-1185">Reference proteome</keyword>
<dbReference type="AlphaFoldDB" id="A0A949JFV8"/>
<reference evidence="9" key="1">
    <citation type="submission" date="2021-06" db="EMBL/GenBank/DDBJ databases">
        <title>Sequencing of actinobacteria type strains.</title>
        <authorList>
            <person name="Nguyen G.-S."/>
            <person name="Wentzel A."/>
        </authorList>
    </citation>
    <scope>NUCLEOTIDE SEQUENCE</scope>
    <source>
        <strain evidence="9">P38-E01</strain>
    </source>
</reference>
<dbReference type="Pfam" id="PF00083">
    <property type="entry name" value="Sugar_tr"/>
    <property type="match status" value="1"/>
</dbReference>
<dbReference type="InterPro" id="IPR036259">
    <property type="entry name" value="MFS_trans_sf"/>
</dbReference>
<accession>A0A949JFV8</accession>
<feature type="transmembrane region" description="Helical" evidence="7">
    <location>
        <begin position="426"/>
        <end position="449"/>
    </location>
</feature>
<evidence type="ECO:0000256" key="7">
    <source>
        <dbReference type="SAM" id="Phobius"/>
    </source>
</evidence>
<evidence type="ECO:0000256" key="1">
    <source>
        <dbReference type="ARBA" id="ARBA00004651"/>
    </source>
</evidence>
<dbReference type="PANTHER" id="PTHR23511:SF34">
    <property type="entry name" value="SYNAPTIC VESICLE GLYCOPROTEIN 2"/>
    <property type="match status" value="1"/>
</dbReference>
<feature type="transmembrane region" description="Helical" evidence="7">
    <location>
        <begin position="334"/>
        <end position="355"/>
    </location>
</feature>
<organism evidence="9 10">
    <name type="scientific">Streptomyces tardus</name>
    <dbReference type="NCBI Taxonomy" id="2780544"/>
    <lineage>
        <taxon>Bacteria</taxon>
        <taxon>Bacillati</taxon>
        <taxon>Actinomycetota</taxon>
        <taxon>Actinomycetes</taxon>
        <taxon>Kitasatosporales</taxon>
        <taxon>Streptomycetaceae</taxon>
        <taxon>Streptomyces</taxon>
    </lineage>
</organism>
<feature type="transmembrane region" description="Helical" evidence="7">
    <location>
        <begin position="306"/>
        <end position="328"/>
    </location>
</feature>
<dbReference type="GO" id="GO:0005886">
    <property type="term" value="C:plasma membrane"/>
    <property type="evidence" value="ECO:0007669"/>
    <property type="project" value="UniProtKB-SubCell"/>
</dbReference>
<feature type="transmembrane region" description="Helical" evidence="7">
    <location>
        <begin position="219"/>
        <end position="236"/>
    </location>
</feature>
<dbReference type="CDD" id="cd17316">
    <property type="entry name" value="MFS_SV2_like"/>
    <property type="match status" value="1"/>
</dbReference>
<feature type="transmembrane region" description="Helical" evidence="7">
    <location>
        <begin position="455"/>
        <end position="475"/>
    </location>
</feature>
<protein>
    <submittedName>
        <fullName evidence="9">MFS transporter</fullName>
    </submittedName>
</protein>
<evidence type="ECO:0000256" key="5">
    <source>
        <dbReference type="ARBA" id="ARBA00023136"/>
    </source>
</evidence>
<feature type="transmembrane region" description="Helical" evidence="7">
    <location>
        <begin position="392"/>
        <end position="414"/>
    </location>
</feature>
<evidence type="ECO:0000256" key="2">
    <source>
        <dbReference type="ARBA" id="ARBA00022448"/>
    </source>
</evidence>
<proteinExistence type="predicted"/>
<dbReference type="GO" id="GO:0022857">
    <property type="term" value="F:transmembrane transporter activity"/>
    <property type="evidence" value="ECO:0007669"/>
    <property type="project" value="InterPro"/>
</dbReference>
<keyword evidence="5 7" id="KW-0472">Membrane</keyword>
<dbReference type="SUPFAM" id="SSF103473">
    <property type="entry name" value="MFS general substrate transporter"/>
    <property type="match status" value="1"/>
</dbReference>
<dbReference type="Gene3D" id="1.20.1250.20">
    <property type="entry name" value="MFS general substrate transporter like domains"/>
    <property type="match status" value="1"/>
</dbReference>
<dbReference type="RefSeq" id="WP_211042826.1">
    <property type="nucleotide sequence ID" value="NZ_JAELVF020000001.1"/>
</dbReference>
<feature type="transmembrane region" description="Helical" evidence="7">
    <location>
        <begin position="128"/>
        <end position="145"/>
    </location>
</feature>
<dbReference type="InterPro" id="IPR005828">
    <property type="entry name" value="MFS_sugar_transport-like"/>
</dbReference>
<dbReference type="EMBL" id="JAELVF020000001">
    <property type="protein sequence ID" value="MBU7597825.1"/>
    <property type="molecule type" value="Genomic_DNA"/>
</dbReference>
<feature type="transmembrane region" description="Helical" evidence="7">
    <location>
        <begin position="367"/>
        <end position="386"/>
    </location>
</feature>
<comment type="caution">
    <text evidence="9">The sequence shown here is derived from an EMBL/GenBank/DDBJ whole genome shotgun (WGS) entry which is preliminary data.</text>
</comment>
<feature type="transmembrane region" description="Helical" evidence="7">
    <location>
        <begin position="186"/>
        <end position="207"/>
    </location>
</feature>
<evidence type="ECO:0000259" key="8">
    <source>
        <dbReference type="PROSITE" id="PS50850"/>
    </source>
</evidence>
<dbReference type="PROSITE" id="PS00217">
    <property type="entry name" value="SUGAR_TRANSPORT_2"/>
    <property type="match status" value="1"/>
</dbReference>
<evidence type="ECO:0000313" key="9">
    <source>
        <dbReference type="EMBL" id="MBU7597825.1"/>
    </source>
</evidence>
<feature type="transmembrane region" description="Helical" evidence="7">
    <location>
        <begin position="97"/>
        <end position="116"/>
    </location>
</feature>
<dbReference type="PROSITE" id="PS50850">
    <property type="entry name" value="MFS"/>
    <property type="match status" value="1"/>
</dbReference>
<evidence type="ECO:0000313" key="10">
    <source>
        <dbReference type="Proteomes" id="UP000694501"/>
    </source>
</evidence>
<feature type="region of interest" description="Disordered" evidence="6">
    <location>
        <begin position="1"/>
        <end position="47"/>
    </location>
</feature>
<dbReference type="Proteomes" id="UP000694501">
    <property type="component" value="Unassembled WGS sequence"/>
</dbReference>
<name>A0A949JFV8_9ACTN</name>
<evidence type="ECO:0000256" key="3">
    <source>
        <dbReference type="ARBA" id="ARBA00022692"/>
    </source>
</evidence>
<dbReference type="InterPro" id="IPR005829">
    <property type="entry name" value="Sugar_transporter_CS"/>
</dbReference>
<sequence length="487" mass="51719">MSAEHRTDVAPGPTPVTTLEAGTGGPSSPVETASPAAPGGSSPEAIGARMDRLPITPTHRKLTLVIGIGLFFDSFDNHLSGTIAQVMQTEFAMDSTALKLALASAFLGQFFGSLLLGRVGDKLGRRRAFMINLGLYSFFTLAGAFSPNAAWLIVTRFIAGMGIGAEQALSDCYLSETLPARKRGRFIAWAYTLCFCGVPAVGFAALWLVPLAPLGIDGWRWLFVLGALGAFVVWVLRRGMIESPRWLASVGRREEADRLVTTMESEAVANGNRLPEPEPAAAPTTKPNTRLRDLFGRRYRRRTTMLWVLCGLSVVGYYGFGTLAPLVLAAKGYGILEGISFAALSFVGYPVGSLLSVPIMDRIERKLLVALSAVAMAACGLGFAFADTGAWIVAFGFTFTLLSNVFSTVSHVYLAEQYPTSIRATAAGTAYSLSKLSAAAIPFALLPVLDSAGPVWLFGTVAVVMVVVAATVLVLGERTTGVSADWS</sequence>
<gene>
    <name evidence="9" type="ORF">JGS22_009395</name>
</gene>
<dbReference type="PANTHER" id="PTHR23511">
    <property type="entry name" value="SYNAPTIC VESICLE GLYCOPROTEIN 2"/>
    <property type="match status" value="1"/>
</dbReference>
<comment type="subcellular location">
    <subcellularLocation>
        <location evidence="1">Cell membrane</location>
        <topology evidence="1">Multi-pass membrane protein</topology>
    </subcellularLocation>
</comment>
<feature type="domain" description="Major facilitator superfamily (MFS) profile" evidence="8">
    <location>
        <begin position="62"/>
        <end position="480"/>
    </location>
</feature>